<gene>
    <name evidence="1" type="ORF">MEUPH1_LOCUS13203</name>
</gene>
<proteinExistence type="predicted"/>
<evidence type="ECO:0000313" key="1">
    <source>
        <dbReference type="EMBL" id="CAI6357594.1"/>
    </source>
</evidence>
<reference evidence="1 2" key="1">
    <citation type="submission" date="2023-01" db="EMBL/GenBank/DDBJ databases">
        <authorList>
            <person name="Whitehead M."/>
        </authorList>
    </citation>
    <scope>NUCLEOTIDE SEQUENCE [LARGE SCALE GENOMIC DNA]</scope>
</reference>
<name>A0AAV0WPM2_9HEMI</name>
<protein>
    <submittedName>
        <fullName evidence="1">Uncharacterized protein</fullName>
    </submittedName>
</protein>
<keyword evidence="2" id="KW-1185">Reference proteome</keyword>
<dbReference type="AlphaFoldDB" id="A0AAV0WPM2"/>
<comment type="caution">
    <text evidence="1">The sequence shown here is derived from an EMBL/GenBank/DDBJ whole genome shotgun (WGS) entry which is preliminary data.</text>
</comment>
<evidence type="ECO:0000313" key="2">
    <source>
        <dbReference type="Proteomes" id="UP001160148"/>
    </source>
</evidence>
<accession>A0AAV0WPM2</accession>
<organism evidence="1 2">
    <name type="scientific">Macrosiphum euphorbiae</name>
    <name type="common">potato aphid</name>
    <dbReference type="NCBI Taxonomy" id="13131"/>
    <lineage>
        <taxon>Eukaryota</taxon>
        <taxon>Metazoa</taxon>
        <taxon>Ecdysozoa</taxon>
        <taxon>Arthropoda</taxon>
        <taxon>Hexapoda</taxon>
        <taxon>Insecta</taxon>
        <taxon>Pterygota</taxon>
        <taxon>Neoptera</taxon>
        <taxon>Paraneoptera</taxon>
        <taxon>Hemiptera</taxon>
        <taxon>Sternorrhyncha</taxon>
        <taxon>Aphidomorpha</taxon>
        <taxon>Aphidoidea</taxon>
        <taxon>Aphididae</taxon>
        <taxon>Macrosiphini</taxon>
        <taxon>Macrosiphum</taxon>
    </lineage>
</organism>
<sequence length="76" mass="9207">MVFRFSINDAAVKMSDKHMEMIYNREEILSSDAKKWAEQLIEDLKNSEQQRFWMVFEEITKYCDNVTSWLESLKHL</sequence>
<dbReference type="Proteomes" id="UP001160148">
    <property type="component" value="Unassembled WGS sequence"/>
</dbReference>
<dbReference type="EMBL" id="CARXXK010000002">
    <property type="protein sequence ID" value="CAI6357594.1"/>
    <property type="molecule type" value="Genomic_DNA"/>
</dbReference>